<dbReference type="Proteomes" id="UP001292182">
    <property type="component" value="Unassembled WGS sequence"/>
</dbReference>
<dbReference type="PANTHER" id="PTHR36985">
    <property type="entry name" value="TRANSLOCATION AND ASSEMBLY MODULE SUBUNIT TAMB"/>
    <property type="match status" value="1"/>
</dbReference>
<comment type="caution">
    <text evidence="7">The sequence shown here is derived from an EMBL/GenBank/DDBJ whole genome shotgun (WGS) entry which is preliminary data.</text>
</comment>
<evidence type="ECO:0000256" key="5">
    <source>
        <dbReference type="SAM" id="Phobius"/>
    </source>
</evidence>
<name>A0ABU5LSM3_9SPHN</name>
<dbReference type="Pfam" id="PF04357">
    <property type="entry name" value="TamB"/>
    <property type="match status" value="1"/>
</dbReference>
<dbReference type="InterPro" id="IPR007452">
    <property type="entry name" value="TamB_C"/>
</dbReference>
<dbReference type="EMBL" id="JAOBTW010000013">
    <property type="protein sequence ID" value="MDZ7282932.1"/>
    <property type="molecule type" value="Genomic_DNA"/>
</dbReference>
<evidence type="ECO:0000256" key="3">
    <source>
        <dbReference type="ARBA" id="ARBA00022989"/>
    </source>
</evidence>
<evidence type="ECO:0000256" key="2">
    <source>
        <dbReference type="ARBA" id="ARBA00022692"/>
    </source>
</evidence>
<comment type="subcellular location">
    <subcellularLocation>
        <location evidence="1">Membrane</location>
        <topology evidence="1">Single-pass membrane protein</topology>
    </subcellularLocation>
</comment>
<evidence type="ECO:0000313" key="7">
    <source>
        <dbReference type="EMBL" id="MDZ7282932.1"/>
    </source>
</evidence>
<keyword evidence="3 5" id="KW-1133">Transmembrane helix</keyword>
<reference evidence="8" key="1">
    <citation type="submission" date="2023-07" db="EMBL/GenBank/DDBJ databases">
        <title>Whole genome sequence analysis of rice epiphytic Sphingomonas sanguinis OsEp_Plm_15B2.</title>
        <authorList>
            <person name="Sahu K.P."/>
            <person name="Asharani P."/>
            <person name="Reddy B."/>
            <person name="Kumar A."/>
        </authorList>
    </citation>
    <scope>NUCLEOTIDE SEQUENCE [LARGE SCALE GENOMIC DNA]</scope>
    <source>
        <strain evidence="8">OsEp_Plm_15B2</strain>
    </source>
</reference>
<evidence type="ECO:0000256" key="4">
    <source>
        <dbReference type="ARBA" id="ARBA00023136"/>
    </source>
</evidence>
<keyword evidence="2 5" id="KW-0812">Transmembrane</keyword>
<feature type="transmembrane region" description="Helical" evidence="5">
    <location>
        <begin position="20"/>
        <end position="39"/>
    </location>
</feature>
<evidence type="ECO:0000259" key="6">
    <source>
        <dbReference type="Pfam" id="PF04357"/>
    </source>
</evidence>
<keyword evidence="8" id="KW-1185">Reference proteome</keyword>
<gene>
    <name evidence="7" type="ORF">N4G62_12925</name>
</gene>
<proteinExistence type="predicted"/>
<sequence length="1388" mass="146433">MTEETDAPPPVRASFRWGRAIAIAVAALVGIILAALGVVDTSIGHRWVADRIATIRTPTGLRFSVGRIDGSLYSDMRLVDLRVYDLDGLLVQVPQARLDWRPLNWARGTLDIRRVEAATATLFQVPHTRSTGRQTPILPDFDIRIDRLRLDRLVLAPRVLGRERVAKVEGRADIRDGRAVVTLNGVVAGSDRLRLHLDARPDYDRFDLAVEAWGAKDGVLAKAVGVRAPVTLNVAGAGRWVRWDGTAKGRIGGQRAVDLRLSARAGRYALSGQVAPSLVLHGRLQRLTAPRVIVAGQADFAERRLNGALVLHSPVLRVRARGVVDLGANRFDGLRVDAKLVRPEALFRNMSGQAIAMTLRLDGACDRAAFDYRLAATRFAFDRTGFEQATAVGKGRLQGRWPLILPVRFTAARVTGVGEAAGGILHRLSAAGDLRITPREIMGQGLALRSDKLAGRLNLRIDLTNGRYDVGLDGALQRYLIPGLGIVDVKSRLSAVPGPDGHGTRVVGRGEAQVRRLDNAFLRSLAGGLPHLTTDLERGTDGVFHFHHLVLTGPDIRLTGEAIRRRDGSFHFVGGGRQRRYGPVQMVLDGRIDKPTLDLILASPNAAMGLSDVRAHLDPTDQGFAYRAAGNSRLGPFQASGAILLPRGQDAVIQIQPLLVAGGRAMGALNVVQGGFAGRMDVTGGGLSGELLFRPVGEVQRIEAHLAARQAQISGVTVRQGRVDLIALLDPAGASVEGTANAQGLRRGAFNIAQMTGTARMRGGNGEVRVGISGSRGRAFSIQTVTQVSPDRFSTTAQGTLDRRPLQLLSPAIVTRDGDGWALAPTRLSFAGGEAKLAGRFDRDATEIQASLTRMPLAVLDIGYPGLGLGGTATGTLTIRQATGAPTGKADLTISGLTRAGLVLTSRPIDMGVAGVLSADRLGVRAVMASGGKIIGRGQALIVPGIVPGGAGDWASRMQAGRLIAQLRYAGPADTLWRLTGVEMFDLSGPVAIGADVTGSLNQPVIRGAVKAVGARVESATTGTVLTDVQASGRFGGSRLVIDRFAAQAGKDGRVSGTGQFDFAAAKGVGLDLSLNASNAVMIARDDIGATVTGPLTFHSDGAGGTIGGDVVLNRSRYRLGRATAATAVPQLNIREINIPGGGEEDDVPRKPWTLAVKARAPGGLIVSGLGLNSEWSADLKIGGTPDNPAITGQATLIRGDYEFAGRDFDLARGIIRFGGEVPANPALDIAANANVQGLSATIRVTGTALKPEIGFSSTPALPNDELLSRLLFGTSIASLSAPEALQLAAAVAALQDGGNGLNPINAVRRAAGLDRLRVLPADVQIGRGTSVAAGKYITRRFYAEIITDGQGYSATQIEFQVTRWLSLLSSISTLGRQNVNVRISKDY</sequence>
<protein>
    <submittedName>
        <fullName evidence="7">Translocation/assembly module TamB</fullName>
    </submittedName>
</protein>
<evidence type="ECO:0000256" key="1">
    <source>
        <dbReference type="ARBA" id="ARBA00004167"/>
    </source>
</evidence>
<organism evidence="7 8">
    <name type="scientific">Sphingomonas sanguinis</name>
    <dbReference type="NCBI Taxonomy" id="33051"/>
    <lineage>
        <taxon>Bacteria</taxon>
        <taxon>Pseudomonadati</taxon>
        <taxon>Pseudomonadota</taxon>
        <taxon>Alphaproteobacteria</taxon>
        <taxon>Sphingomonadales</taxon>
        <taxon>Sphingomonadaceae</taxon>
        <taxon>Sphingomonas</taxon>
    </lineage>
</organism>
<evidence type="ECO:0000313" key="8">
    <source>
        <dbReference type="Proteomes" id="UP001292182"/>
    </source>
</evidence>
<accession>A0ABU5LSM3</accession>
<dbReference type="RefSeq" id="WP_322539757.1">
    <property type="nucleotide sequence ID" value="NZ_JAOBTW010000013.1"/>
</dbReference>
<keyword evidence="4 5" id="KW-0472">Membrane</keyword>
<feature type="domain" description="Translocation and assembly module TamB C-terminal" evidence="6">
    <location>
        <begin position="1045"/>
        <end position="1388"/>
    </location>
</feature>
<dbReference type="PANTHER" id="PTHR36985:SF1">
    <property type="entry name" value="TRANSLOCATION AND ASSEMBLY MODULE SUBUNIT TAMB"/>
    <property type="match status" value="1"/>
</dbReference>